<organism evidence="1">
    <name type="scientific">marine sediment metagenome</name>
    <dbReference type="NCBI Taxonomy" id="412755"/>
    <lineage>
        <taxon>unclassified sequences</taxon>
        <taxon>metagenomes</taxon>
        <taxon>ecological metagenomes</taxon>
    </lineage>
</organism>
<sequence length="29" mass="2766">VNGSAATLDTPVTAGSTILIIPKVEGGIA</sequence>
<evidence type="ECO:0000313" key="1">
    <source>
        <dbReference type="EMBL" id="GAI05083.1"/>
    </source>
</evidence>
<feature type="non-terminal residue" evidence="1">
    <location>
        <position position="1"/>
    </location>
</feature>
<comment type="caution">
    <text evidence="1">The sequence shown here is derived from an EMBL/GenBank/DDBJ whole genome shotgun (WGS) entry which is preliminary data.</text>
</comment>
<dbReference type="AlphaFoldDB" id="X1KEJ6"/>
<accession>X1KEJ6</accession>
<gene>
    <name evidence="1" type="ORF">S06H3_21362</name>
</gene>
<dbReference type="EMBL" id="BARV01011210">
    <property type="protein sequence ID" value="GAI05083.1"/>
    <property type="molecule type" value="Genomic_DNA"/>
</dbReference>
<reference evidence="1" key="1">
    <citation type="journal article" date="2014" name="Front. Microbiol.">
        <title>High frequency of phylogenetically diverse reductive dehalogenase-homologous genes in deep subseafloor sedimentary metagenomes.</title>
        <authorList>
            <person name="Kawai M."/>
            <person name="Futagami T."/>
            <person name="Toyoda A."/>
            <person name="Takaki Y."/>
            <person name="Nishi S."/>
            <person name="Hori S."/>
            <person name="Arai W."/>
            <person name="Tsubouchi T."/>
            <person name="Morono Y."/>
            <person name="Uchiyama I."/>
            <person name="Ito T."/>
            <person name="Fujiyama A."/>
            <person name="Inagaki F."/>
            <person name="Takami H."/>
        </authorList>
    </citation>
    <scope>NUCLEOTIDE SEQUENCE</scope>
    <source>
        <strain evidence="1">Expedition CK06-06</strain>
    </source>
</reference>
<proteinExistence type="predicted"/>
<protein>
    <submittedName>
        <fullName evidence="1">Uncharacterized protein</fullName>
    </submittedName>
</protein>
<name>X1KEJ6_9ZZZZ</name>